<name>A0A368YSE5_9HYPH</name>
<reference evidence="1 2" key="1">
    <citation type="submission" date="2018-07" db="EMBL/GenBank/DDBJ databases">
        <title>Genomic Encyclopedia of Type Strains, Phase III (KMG-III): the genomes of soil and plant-associated and newly described type strains.</title>
        <authorList>
            <person name="Whitman W."/>
        </authorList>
    </citation>
    <scope>NUCLEOTIDE SEQUENCE [LARGE SCALE GENOMIC DNA]</scope>
    <source>
        <strain evidence="1 2">31-25a</strain>
    </source>
</reference>
<protein>
    <submittedName>
        <fullName evidence="1">Uncharacterized protein</fullName>
    </submittedName>
</protein>
<dbReference type="AlphaFoldDB" id="A0A368YSE5"/>
<sequence length="38" mass="4261">MVFGVALATSAAYIVVRAHRKRRKLRQMTAAVEFQNGL</sequence>
<dbReference type="Proteomes" id="UP000253324">
    <property type="component" value="Unassembled WGS sequence"/>
</dbReference>
<accession>A0A368YSE5</accession>
<comment type="caution">
    <text evidence="1">The sequence shown here is derived from an EMBL/GenBank/DDBJ whole genome shotgun (WGS) entry which is preliminary data.</text>
</comment>
<organism evidence="1 2">
    <name type="scientific">Phyllobacterium bourgognense</name>
    <dbReference type="NCBI Taxonomy" id="314236"/>
    <lineage>
        <taxon>Bacteria</taxon>
        <taxon>Pseudomonadati</taxon>
        <taxon>Pseudomonadota</taxon>
        <taxon>Alphaproteobacteria</taxon>
        <taxon>Hyphomicrobiales</taxon>
        <taxon>Phyllobacteriaceae</taxon>
        <taxon>Phyllobacterium</taxon>
    </lineage>
</organism>
<gene>
    <name evidence="1" type="ORF">C7476_106157</name>
</gene>
<evidence type="ECO:0000313" key="2">
    <source>
        <dbReference type="Proteomes" id="UP000253324"/>
    </source>
</evidence>
<dbReference type="EMBL" id="QPJM01000006">
    <property type="protein sequence ID" value="RCW83123.1"/>
    <property type="molecule type" value="Genomic_DNA"/>
</dbReference>
<evidence type="ECO:0000313" key="1">
    <source>
        <dbReference type="EMBL" id="RCW83123.1"/>
    </source>
</evidence>
<keyword evidence="2" id="KW-1185">Reference proteome</keyword>
<proteinExistence type="predicted"/>